<name>A0A6N9ZNK1_9HYPH</name>
<dbReference type="RefSeq" id="WP_163882812.1">
    <property type="nucleotide sequence ID" value="NZ_WUEP01000031.1"/>
</dbReference>
<reference evidence="1 2" key="1">
    <citation type="submission" date="2019-12" db="EMBL/GenBank/DDBJ databases">
        <title>Rhizobium genotypes associated with high levels of biological nitrogen fixation by grain legumes in a temperate-maritime cropping system.</title>
        <authorList>
            <person name="Maluk M."/>
            <person name="Francesc Ferrando Molina F."/>
            <person name="Lopez Del Egido L."/>
            <person name="Lafos M."/>
            <person name="Langarica-Fuentes A."/>
            <person name="Gebre Yohannes G."/>
            <person name="Young M.W."/>
            <person name="Martin P."/>
            <person name="Gantlett R."/>
            <person name="Kenicer G."/>
            <person name="Hawes C."/>
            <person name="Begg G.S."/>
            <person name="Quilliam R.S."/>
            <person name="Squire G.R."/>
            <person name="Poole P.S."/>
            <person name="Young P.W."/>
            <person name="Iannetta P.M."/>
            <person name="James E.K."/>
        </authorList>
    </citation>
    <scope>NUCLEOTIDE SEQUENCE [LARGE SCALE GENOMIC DNA]</scope>
    <source>
        <strain evidence="1 2">JHI2449</strain>
    </source>
</reference>
<dbReference type="Proteomes" id="UP000468864">
    <property type="component" value="Unassembled WGS sequence"/>
</dbReference>
<evidence type="ECO:0000313" key="1">
    <source>
        <dbReference type="EMBL" id="NEH95104.1"/>
    </source>
</evidence>
<dbReference type="EMBL" id="WUEP01000031">
    <property type="protein sequence ID" value="NEH95104.1"/>
    <property type="molecule type" value="Genomic_DNA"/>
</dbReference>
<dbReference type="AlphaFoldDB" id="A0A6N9ZNK1"/>
<protein>
    <submittedName>
        <fullName evidence="1">Uncharacterized protein</fullName>
    </submittedName>
</protein>
<sequence length="119" mass="13012">MTLVYVMRDENGAIKGVFAGRQEIAQEAVDELAEEVKAFLHPEAPVSFVSARQFKLHLLACGLIDAVDVWVAQQPRDVQIVYEYSGIFVKDSPMMLAGLAAMGFSGSQIDAFFEAASKI</sequence>
<comment type="caution">
    <text evidence="1">The sequence shown here is derived from an EMBL/GenBank/DDBJ whole genome shotgun (WGS) entry which is preliminary data.</text>
</comment>
<proteinExistence type="predicted"/>
<gene>
    <name evidence="1" type="ORF">GR206_29495</name>
</gene>
<organism evidence="1 2">
    <name type="scientific">Rhizobium laguerreae</name>
    <dbReference type="NCBI Taxonomy" id="1076926"/>
    <lineage>
        <taxon>Bacteria</taxon>
        <taxon>Pseudomonadati</taxon>
        <taxon>Pseudomonadota</taxon>
        <taxon>Alphaproteobacteria</taxon>
        <taxon>Hyphomicrobiales</taxon>
        <taxon>Rhizobiaceae</taxon>
        <taxon>Rhizobium/Agrobacterium group</taxon>
        <taxon>Rhizobium</taxon>
    </lineage>
</organism>
<evidence type="ECO:0000313" key="2">
    <source>
        <dbReference type="Proteomes" id="UP000468864"/>
    </source>
</evidence>
<accession>A0A6N9ZNK1</accession>